<name>A0A9P1JYU7_9PROT</name>
<dbReference type="EMBL" id="HE577330">
    <property type="protein sequence ID" value="CCD02436.1"/>
    <property type="molecule type" value="Genomic_DNA"/>
</dbReference>
<evidence type="ECO:0000313" key="1">
    <source>
        <dbReference type="EMBL" id="CCD02436.1"/>
    </source>
</evidence>
<dbReference type="KEGG" id="abs:AZOBR_p310178"/>
<gene>
    <name evidence="1" type="ORF">AZOBR_p310178</name>
</gene>
<dbReference type="AlphaFoldDB" id="A0A9P1JYU7"/>
<geneLocation type="plasmid" evidence="1 2">
    <name>AZOBR_p3</name>
</geneLocation>
<protein>
    <submittedName>
        <fullName evidence="1">Uncharacterized protein</fullName>
    </submittedName>
</protein>
<dbReference type="Proteomes" id="UP000007319">
    <property type="component" value="Plasmid AZOBR_p3"/>
</dbReference>
<reference evidence="1 2" key="1">
    <citation type="journal article" date="2011" name="PLoS Genet.">
        <title>Azospirillum genomes reveal transition of bacteria from aquatic to terrestrial environments.</title>
        <authorList>
            <person name="Wisniewski-Dye F."/>
            <person name="Borziak K."/>
            <person name="Khalsa-Moyers G."/>
            <person name="Alexandre G."/>
            <person name="Sukharnikov L.O."/>
            <person name="Wuichet K."/>
            <person name="Hurst G.B."/>
            <person name="McDonald W.H."/>
            <person name="Robertson J.S."/>
            <person name="Barbe V."/>
            <person name="Calteau A."/>
            <person name="Rouy Z."/>
            <person name="Mangenot S."/>
            <person name="Prigent-Combaret C."/>
            <person name="Normand P."/>
            <person name="Boyer M."/>
            <person name="Siguier P."/>
            <person name="Dessaux Y."/>
            <person name="Elmerich C."/>
            <person name="Condemine G."/>
            <person name="Krishnen G."/>
            <person name="Kennedy I."/>
            <person name="Paterson A.H."/>
            <person name="Gonzalez V."/>
            <person name="Mavingui P."/>
            <person name="Zhulin I.B."/>
        </authorList>
    </citation>
    <scope>NUCLEOTIDE SEQUENCE [LARGE SCALE GENOMIC DNA]</scope>
    <source>
        <strain evidence="1 2">Sp245</strain>
    </source>
</reference>
<accession>A0A9P1JYU7</accession>
<keyword evidence="1" id="KW-0614">Plasmid</keyword>
<sequence>MFAGRCCEKAGLNVFGKREPTQVRRRPQGWYQVRDRLSLIRAIGLGRATVDEWHRQLRQEFPTPDLAWGRAVPVWRRSPRVFPPFQPKLRVQLL</sequence>
<proteinExistence type="predicted"/>
<evidence type="ECO:0000313" key="2">
    <source>
        <dbReference type="Proteomes" id="UP000007319"/>
    </source>
</evidence>
<organism evidence="1 2">
    <name type="scientific">Azospirillum baldaniorum</name>
    <dbReference type="NCBI Taxonomy" id="1064539"/>
    <lineage>
        <taxon>Bacteria</taxon>
        <taxon>Pseudomonadati</taxon>
        <taxon>Pseudomonadota</taxon>
        <taxon>Alphaproteobacteria</taxon>
        <taxon>Rhodospirillales</taxon>
        <taxon>Azospirillaceae</taxon>
        <taxon>Azospirillum</taxon>
    </lineage>
</organism>
<keyword evidence="2" id="KW-1185">Reference proteome</keyword>